<comment type="caution">
    <text evidence="3">The sequence shown here is derived from an EMBL/GenBank/DDBJ whole genome shotgun (WGS) entry which is preliminary data.</text>
</comment>
<comment type="similarity">
    <text evidence="2">Belongs to the short-chain dehydrogenases/reductases (SDR) family.</text>
</comment>
<dbReference type="Proteomes" id="UP001168990">
    <property type="component" value="Unassembled WGS sequence"/>
</dbReference>
<evidence type="ECO:0000313" key="3">
    <source>
        <dbReference type="EMBL" id="KAK0157618.1"/>
    </source>
</evidence>
<dbReference type="Gene3D" id="3.40.50.720">
    <property type="entry name" value="NAD(P)-binding Rossmann-like Domain"/>
    <property type="match status" value="1"/>
</dbReference>
<protein>
    <recommendedName>
        <fullName evidence="5">Retinol dehydrogenase 13</fullName>
    </recommendedName>
</protein>
<dbReference type="PANTHER" id="PTHR43157">
    <property type="entry name" value="PHOSPHATIDYLINOSITOL-GLYCAN BIOSYNTHESIS CLASS F PROTEIN-RELATED"/>
    <property type="match status" value="1"/>
</dbReference>
<keyword evidence="4" id="KW-1185">Reference proteome</keyword>
<evidence type="ECO:0000256" key="2">
    <source>
        <dbReference type="RuleBase" id="RU000363"/>
    </source>
</evidence>
<dbReference type="SUPFAM" id="SSF51735">
    <property type="entry name" value="NAD(P)-binding Rossmann-fold domains"/>
    <property type="match status" value="1"/>
</dbReference>
<dbReference type="GO" id="GO:0016491">
    <property type="term" value="F:oxidoreductase activity"/>
    <property type="evidence" value="ECO:0007669"/>
    <property type="project" value="UniProtKB-KW"/>
</dbReference>
<dbReference type="InterPro" id="IPR002347">
    <property type="entry name" value="SDR_fam"/>
</dbReference>
<reference evidence="3" key="1">
    <citation type="journal article" date="2023" name="bioRxiv">
        <title>Scaffold-level genome assemblies of two parasitoid biocontrol wasps reveal the parthenogenesis mechanism and an associated novel virus.</title>
        <authorList>
            <person name="Inwood S."/>
            <person name="Skelly J."/>
            <person name="Guhlin J."/>
            <person name="Harrop T."/>
            <person name="Goldson S."/>
            <person name="Dearden P."/>
        </authorList>
    </citation>
    <scope>NUCLEOTIDE SEQUENCE</scope>
    <source>
        <strain evidence="3">Irish</strain>
        <tissue evidence="3">Whole body</tissue>
    </source>
</reference>
<sequence>MAGPMCPNDERIDGKIVVITGGSSGIGREIAIELARRGGHIILAVRNYELGEKVSKIINEIPGASAEIKIIDLSSLKSVQEFANQLEVNEVDVLINNAGIVFHPYEKTDEGFEIHFVTNYLGHFLLTQLLLPKLKAAKQGRIINITAERYSKSVINIDDLNFDEKFRPMEAFGQSKLALIMMARTMRTYLKDTNVTINAVNPGLVRNTRHMRNSLITHTFVLKIIMLPLLWLLTKNPIQGAQTAIYAAVTSALSKQSGKYLSDCEVKSPTENALDDDSAEKLYEKSMILVRPFMQNNFIESEMKTKI</sequence>
<dbReference type="CDD" id="cd05327">
    <property type="entry name" value="retinol-DH_like_SDR_c_like"/>
    <property type="match status" value="1"/>
</dbReference>
<evidence type="ECO:0008006" key="5">
    <source>
        <dbReference type="Google" id="ProtNLM"/>
    </source>
</evidence>
<reference evidence="3" key="2">
    <citation type="submission" date="2023-03" db="EMBL/GenBank/DDBJ databases">
        <authorList>
            <person name="Inwood S.N."/>
            <person name="Skelly J.G."/>
            <person name="Guhlin J."/>
            <person name="Harrop T.W.R."/>
            <person name="Goldson S.G."/>
            <person name="Dearden P.K."/>
        </authorList>
    </citation>
    <scope>NUCLEOTIDE SEQUENCE</scope>
    <source>
        <strain evidence="3">Irish</strain>
        <tissue evidence="3">Whole body</tissue>
    </source>
</reference>
<dbReference type="PRINTS" id="PR00080">
    <property type="entry name" value="SDRFAMILY"/>
</dbReference>
<dbReference type="PANTHER" id="PTHR43157:SF31">
    <property type="entry name" value="PHOSPHATIDYLINOSITOL-GLYCAN BIOSYNTHESIS CLASS F PROTEIN"/>
    <property type="match status" value="1"/>
</dbReference>
<evidence type="ECO:0000256" key="1">
    <source>
        <dbReference type="ARBA" id="ARBA00023002"/>
    </source>
</evidence>
<evidence type="ECO:0000313" key="4">
    <source>
        <dbReference type="Proteomes" id="UP001168990"/>
    </source>
</evidence>
<keyword evidence="1" id="KW-0560">Oxidoreductase</keyword>
<dbReference type="AlphaFoldDB" id="A0AA39F074"/>
<organism evidence="3 4">
    <name type="scientific">Microctonus aethiopoides</name>
    <dbReference type="NCBI Taxonomy" id="144406"/>
    <lineage>
        <taxon>Eukaryota</taxon>
        <taxon>Metazoa</taxon>
        <taxon>Ecdysozoa</taxon>
        <taxon>Arthropoda</taxon>
        <taxon>Hexapoda</taxon>
        <taxon>Insecta</taxon>
        <taxon>Pterygota</taxon>
        <taxon>Neoptera</taxon>
        <taxon>Endopterygota</taxon>
        <taxon>Hymenoptera</taxon>
        <taxon>Apocrita</taxon>
        <taxon>Ichneumonoidea</taxon>
        <taxon>Braconidae</taxon>
        <taxon>Euphorinae</taxon>
        <taxon>Microctonus</taxon>
    </lineage>
</organism>
<gene>
    <name evidence="3" type="ORF">PV328_011333</name>
</gene>
<dbReference type="InterPro" id="IPR036291">
    <property type="entry name" value="NAD(P)-bd_dom_sf"/>
</dbReference>
<accession>A0AA39F074</accession>
<dbReference type="Pfam" id="PF00106">
    <property type="entry name" value="adh_short"/>
    <property type="match status" value="1"/>
</dbReference>
<dbReference type="PRINTS" id="PR00081">
    <property type="entry name" value="GDHRDH"/>
</dbReference>
<proteinExistence type="inferred from homology"/>
<dbReference type="EMBL" id="JAQQBS010001425">
    <property type="protein sequence ID" value="KAK0157618.1"/>
    <property type="molecule type" value="Genomic_DNA"/>
</dbReference>
<name>A0AA39F074_9HYME</name>